<accession>A0ABW7YYP4</accession>
<dbReference type="RefSeq" id="WP_397085311.1">
    <property type="nucleotide sequence ID" value="NZ_JBITGY010000007.1"/>
</dbReference>
<protein>
    <submittedName>
        <fullName evidence="2">Uncharacterized protein</fullName>
    </submittedName>
</protein>
<proteinExistence type="predicted"/>
<name>A0ABW7YYP4_9ACTN</name>
<sequence>MITADAWSYQPDQVPRAEGVGGQTITGDVIRNHEFCCGDDGKYRLGAVR</sequence>
<evidence type="ECO:0000313" key="2">
    <source>
        <dbReference type="EMBL" id="MFI6501036.1"/>
    </source>
</evidence>
<keyword evidence="3" id="KW-1185">Reference proteome</keyword>
<gene>
    <name evidence="2" type="ORF">ACIBG2_26915</name>
</gene>
<dbReference type="Proteomes" id="UP001612741">
    <property type="component" value="Unassembled WGS sequence"/>
</dbReference>
<comment type="caution">
    <text evidence="2">The sequence shown here is derived from an EMBL/GenBank/DDBJ whole genome shotgun (WGS) entry which is preliminary data.</text>
</comment>
<evidence type="ECO:0000256" key="1">
    <source>
        <dbReference type="SAM" id="MobiDB-lite"/>
    </source>
</evidence>
<evidence type="ECO:0000313" key="3">
    <source>
        <dbReference type="Proteomes" id="UP001612741"/>
    </source>
</evidence>
<organism evidence="2 3">
    <name type="scientific">Nonomuraea typhae</name>
    <dbReference type="NCBI Taxonomy" id="2603600"/>
    <lineage>
        <taxon>Bacteria</taxon>
        <taxon>Bacillati</taxon>
        <taxon>Actinomycetota</taxon>
        <taxon>Actinomycetes</taxon>
        <taxon>Streptosporangiales</taxon>
        <taxon>Streptosporangiaceae</taxon>
        <taxon>Nonomuraea</taxon>
    </lineage>
</organism>
<reference evidence="2 3" key="1">
    <citation type="submission" date="2024-10" db="EMBL/GenBank/DDBJ databases">
        <title>The Natural Products Discovery Center: Release of the First 8490 Sequenced Strains for Exploring Actinobacteria Biosynthetic Diversity.</title>
        <authorList>
            <person name="Kalkreuter E."/>
            <person name="Kautsar S.A."/>
            <person name="Yang D."/>
            <person name="Bader C.D."/>
            <person name="Teijaro C.N."/>
            <person name="Fluegel L."/>
            <person name="Davis C.M."/>
            <person name="Simpson J.R."/>
            <person name="Lauterbach L."/>
            <person name="Steele A.D."/>
            <person name="Gui C."/>
            <person name="Meng S."/>
            <person name="Li G."/>
            <person name="Viehrig K."/>
            <person name="Ye F."/>
            <person name="Su P."/>
            <person name="Kiefer A.F."/>
            <person name="Nichols A."/>
            <person name="Cepeda A.J."/>
            <person name="Yan W."/>
            <person name="Fan B."/>
            <person name="Jiang Y."/>
            <person name="Adhikari A."/>
            <person name="Zheng C.-J."/>
            <person name="Schuster L."/>
            <person name="Cowan T.M."/>
            <person name="Smanski M.J."/>
            <person name="Chevrette M.G."/>
            <person name="De Carvalho L.P.S."/>
            <person name="Shen B."/>
        </authorList>
    </citation>
    <scope>NUCLEOTIDE SEQUENCE [LARGE SCALE GENOMIC DNA]</scope>
    <source>
        <strain evidence="2 3">NPDC050545</strain>
    </source>
</reference>
<dbReference type="EMBL" id="JBITGY010000007">
    <property type="protein sequence ID" value="MFI6501036.1"/>
    <property type="molecule type" value="Genomic_DNA"/>
</dbReference>
<feature type="region of interest" description="Disordered" evidence="1">
    <location>
        <begin position="1"/>
        <end position="23"/>
    </location>
</feature>